<dbReference type="AlphaFoldDB" id="A0AAP4X2C3"/>
<dbReference type="SUPFAM" id="SSF54373">
    <property type="entry name" value="FAD-linked reductases, C-terminal domain"/>
    <property type="match status" value="1"/>
</dbReference>
<dbReference type="EMBL" id="JAUORK010000032">
    <property type="protein sequence ID" value="MDO6673746.1"/>
    <property type="molecule type" value="Genomic_DNA"/>
</dbReference>
<evidence type="ECO:0000313" key="3">
    <source>
        <dbReference type="EMBL" id="MDO6673746.1"/>
    </source>
</evidence>
<dbReference type="PANTHER" id="PTHR13847">
    <property type="entry name" value="SARCOSINE DEHYDROGENASE-RELATED"/>
    <property type="match status" value="1"/>
</dbReference>
<name>A0AAP4X2C3_9GAMM</name>
<dbReference type="Pfam" id="PF01266">
    <property type="entry name" value="DAO"/>
    <property type="match status" value="1"/>
</dbReference>
<dbReference type="Proteomes" id="UP001170481">
    <property type="component" value="Unassembled WGS sequence"/>
</dbReference>
<evidence type="ECO:0000313" key="4">
    <source>
        <dbReference type="Proteomes" id="UP001170481"/>
    </source>
</evidence>
<dbReference type="Gene3D" id="3.30.9.10">
    <property type="entry name" value="D-Amino Acid Oxidase, subunit A, domain 2"/>
    <property type="match status" value="1"/>
</dbReference>
<dbReference type="InterPro" id="IPR006076">
    <property type="entry name" value="FAD-dep_OxRdtase"/>
</dbReference>
<gene>
    <name evidence="3" type="ORF">Q4535_16700</name>
</gene>
<evidence type="ECO:0000256" key="1">
    <source>
        <dbReference type="ARBA" id="ARBA00023002"/>
    </source>
</evidence>
<dbReference type="RefSeq" id="WP_303595468.1">
    <property type="nucleotide sequence ID" value="NZ_JAUORK010000032.1"/>
</dbReference>
<proteinExistence type="predicted"/>
<reference evidence="3" key="1">
    <citation type="submission" date="2023-07" db="EMBL/GenBank/DDBJ databases">
        <title>Genome content predicts the carbon catabolic preferences of heterotrophic bacteria.</title>
        <authorList>
            <person name="Gralka M."/>
        </authorList>
    </citation>
    <scope>NUCLEOTIDE SEQUENCE</scope>
    <source>
        <strain evidence="3">C2R13</strain>
    </source>
</reference>
<sequence>MSDSEHTEVAVIGAGAVGVACALWLRRSGHEVTMIEREGIASGTSFGNASTLADYGCLPIARPEIWRSMPSLLLSPDSPFVIDWKCLPRLSPWLMRFMGQCNATRFRANSEILAQLLSHTYTDYQPLLDDAPAAAAMIQRKGCLYAYGKAENLQAAQGDIRLRDQLGIHQQVLTADELIALEPAMEGHTAGGVLFPSSCHLDDPQVFIDTLATPLREEGRIVSAEVTRLSRQASGMLLEYADGRRLMADRVVLAAGAWSAQLARQIGDRIPLDTERGYHIEFDLEHSPLNRPTCPVESAFYMTPLHSAEGARLRVAGTVELSSLAGPANPARFDYLESRVRKVLGIDAPVARRWLGFRPTLPDSVPVIGPSPNEPRVIHAFGHQHIGVTLAGVTGRLVSECLAKGSPEWIAPCFAARF</sequence>
<dbReference type="GO" id="GO:0016491">
    <property type="term" value="F:oxidoreductase activity"/>
    <property type="evidence" value="ECO:0007669"/>
    <property type="project" value="UniProtKB-KW"/>
</dbReference>
<comment type="caution">
    <text evidence="3">The sequence shown here is derived from an EMBL/GenBank/DDBJ whole genome shotgun (WGS) entry which is preliminary data.</text>
</comment>
<accession>A0AAP4X2C3</accession>
<feature type="domain" description="FAD dependent oxidoreductase" evidence="2">
    <location>
        <begin position="9"/>
        <end position="400"/>
    </location>
</feature>
<protein>
    <submittedName>
        <fullName evidence="3">FAD-dependent oxidoreductase</fullName>
    </submittedName>
</protein>
<dbReference type="GO" id="GO:0005737">
    <property type="term" value="C:cytoplasm"/>
    <property type="evidence" value="ECO:0007669"/>
    <property type="project" value="TreeGrafter"/>
</dbReference>
<dbReference type="SUPFAM" id="SSF51905">
    <property type="entry name" value="FAD/NAD(P)-binding domain"/>
    <property type="match status" value="1"/>
</dbReference>
<evidence type="ECO:0000259" key="2">
    <source>
        <dbReference type="Pfam" id="PF01266"/>
    </source>
</evidence>
<organism evidence="3 4">
    <name type="scientific">Cobetia amphilecti</name>
    <dbReference type="NCBI Taxonomy" id="1055104"/>
    <lineage>
        <taxon>Bacteria</taxon>
        <taxon>Pseudomonadati</taxon>
        <taxon>Pseudomonadota</taxon>
        <taxon>Gammaproteobacteria</taxon>
        <taxon>Oceanospirillales</taxon>
        <taxon>Halomonadaceae</taxon>
        <taxon>Cobetia</taxon>
    </lineage>
</organism>
<dbReference type="PANTHER" id="PTHR13847:SF289">
    <property type="entry name" value="GLYCINE OXIDASE"/>
    <property type="match status" value="1"/>
</dbReference>
<dbReference type="InterPro" id="IPR036188">
    <property type="entry name" value="FAD/NAD-bd_sf"/>
</dbReference>
<dbReference type="Gene3D" id="3.50.50.60">
    <property type="entry name" value="FAD/NAD(P)-binding domain"/>
    <property type="match status" value="2"/>
</dbReference>
<keyword evidence="1" id="KW-0560">Oxidoreductase</keyword>